<feature type="chain" id="PRO_5015855465" evidence="2">
    <location>
        <begin position="26"/>
        <end position="329"/>
    </location>
</feature>
<dbReference type="AlphaFoldDB" id="A0A2X0WKQ8"/>
<dbReference type="Proteomes" id="UP000250086">
    <property type="component" value="Unassembled WGS sequence"/>
</dbReference>
<sequence length="329" mass="37554">MKLKKFALLLSALAIASLPLTQAQAKTYRIVYAGFYGPSHPSSLAMEKFKEELDKSGLDFKVTLKPNAEAGGEEKIMELVKRNTIQIAHAGCIIKGDEPRIGAIEMPFALDGWDHARRVFTSDEVFKYSYDYTKNSGVYIKGYIGSGFRQIQSSFPIDDMSDFKKFKLRVPLNDLFVKVFESLGAHPTPMPATELYTSLETKVVDGHENPFSVDKAAGYWEVQSDLLRTNHIFSPIHILVNKKFYDGMPDDYKAAFDKAMKASVEYYWDIAPKDDEESLQFMIDKGNRFVEPSDEFKAQMKDAMKPVYDWMDKNWESSPAIREFFDSKR</sequence>
<evidence type="ECO:0000256" key="2">
    <source>
        <dbReference type="SAM" id="SignalP"/>
    </source>
</evidence>
<dbReference type="PANTHER" id="PTHR33376">
    <property type="match status" value="1"/>
</dbReference>
<dbReference type="Pfam" id="PF03480">
    <property type="entry name" value="DctP"/>
    <property type="match status" value="1"/>
</dbReference>
<dbReference type="EMBL" id="UAPV01000001">
    <property type="protein sequence ID" value="SPT70997.1"/>
    <property type="molecule type" value="Genomic_DNA"/>
</dbReference>
<dbReference type="CDD" id="cd13603">
    <property type="entry name" value="PBP2_TRAP_Siap_TeaA_like"/>
    <property type="match status" value="1"/>
</dbReference>
<protein>
    <submittedName>
        <fullName evidence="3">TRAP-type mannitol/chloroaromatic compound transport system, periplasmic component</fullName>
    </submittedName>
</protein>
<dbReference type="InterPro" id="IPR038404">
    <property type="entry name" value="TRAP_DctP_sf"/>
</dbReference>
<keyword evidence="4" id="KW-1185">Reference proteome</keyword>
<dbReference type="NCBIfam" id="NF037995">
    <property type="entry name" value="TRAP_S1"/>
    <property type="match status" value="1"/>
</dbReference>
<proteinExistence type="predicted"/>
<accession>A0A2X0WKQ8</accession>
<dbReference type="PANTHER" id="PTHR33376:SF4">
    <property type="entry name" value="SIALIC ACID-BINDING PERIPLASMIC PROTEIN SIAP"/>
    <property type="match status" value="1"/>
</dbReference>
<dbReference type="RefSeq" id="WP_113745008.1">
    <property type="nucleotide sequence ID" value="NZ_UAPV01000001.1"/>
</dbReference>
<dbReference type="Gene3D" id="3.40.190.170">
    <property type="entry name" value="Bacterial extracellular solute-binding protein, family 7"/>
    <property type="match status" value="1"/>
</dbReference>
<evidence type="ECO:0000313" key="3">
    <source>
        <dbReference type="EMBL" id="SPT70997.1"/>
    </source>
</evidence>
<dbReference type="InterPro" id="IPR018389">
    <property type="entry name" value="DctP_fam"/>
</dbReference>
<organism evidence="3 4">
    <name type="scientific">Anaerobiospirillum thomasii</name>
    <dbReference type="NCBI Taxonomy" id="179995"/>
    <lineage>
        <taxon>Bacteria</taxon>
        <taxon>Pseudomonadati</taxon>
        <taxon>Pseudomonadota</taxon>
        <taxon>Gammaproteobacteria</taxon>
        <taxon>Aeromonadales</taxon>
        <taxon>Succinivibrionaceae</taxon>
        <taxon>Anaerobiospirillum</taxon>
    </lineage>
</organism>
<keyword evidence="1 2" id="KW-0732">Signal</keyword>
<evidence type="ECO:0000313" key="4">
    <source>
        <dbReference type="Proteomes" id="UP000250086"/>
    </source>
</evidence>
<evidence type="ECO:0000256" key="1">
    <source>
        <dbReference type="ARBA" id="ARBA00022729"/>
    </source>
</evidence>
<feature type="signal peptide" evidence="2">
    <location>
        <begin position="1"/>
        <end position="25"/>
    </location>
</feature>
<name>A0A2X0WKQ8_9GAMM</name>
<dbReference type="GO" id="GO:0055085">
    <property type="term" value="P:transmembrane transport"/>
    <property type="evidence" value="ECO:0007669"/>
    <property type="project" value="InterPro"/>
</dbReference>
<reference evidence="3 4" key="1">
    <citation type="submission" date="2018-06" db="EMBL/GenBank/DDBJ databases">
        <authorList>
            <consortium name="Pathogen Informatics"/>
            <person name="Doyle S."/>
        </authorList>
    </citation>
    <scope>NUCLEOTIDE SEQUENCE [LARGE SCALE GENOMIC DNA]</scope>
    <source>
        <strain evidence="3 4">NCTC13093</strain>
    </source>
</reference>
<gene>
    <name evidence="3" type="ORF">NCTC13093_02427</name>
</gene>